<dbReference type="GO" id="GO:0016874">
    <property type="term" value="F:ligase activity"/>
    <property type="evidence" value="ECO:0007669"/>
    <property type="project" value="UniProtKB-KW"/>
</dbReference>
<dbReference type="PANTHER" id="PTHR23135">
    <property type="entry name" value="MUR LIGASE FAMILY MEMBER"/>
    <property type="match status" value="1"/>
</dbReference>
<dbReference type="RefSeq" id="WP_345720135.1">
    <property type="nucleotide sequence ID" value="NZ_BAABRU010000001.1"/>
</dbReference>
<dbReference type="InterPro" id="IPR013221">
    <property type="entry name" value="Mur_ligase_cen"/>
</dbReference>
<keyword evidence="3" id="KW-0436">Ligase</keyword>
<dbReference type="Pfam" id="PF08245">
    <property type="entry name" value="Mur_ligase_M"/>
    <property type="match status" value="1"/>
</dbReference>
<name>A0ABP9WWH9_9CHLR</name>
<dbReference type="SUPFAM" id="SSF53623">
    <property type="entry name" value="MurD-like peptide ligases, catalytic domain"/>
    <property type="match status" value="1"/>
</dbReference>
<dbReference type="Proteomes" id="UP001428290">
    <property type="component" value="Unassembled WGS sequence"/>
</dbReference>
<dbReference type="Pfam" id="PF02875">
    <property type="entry name" value="Mur_ligase_C"/>
    <property type="match status" value="1"/>
</dbReference>
<dbReference type="InterPro" id="IPR004101">
    <property type="entry name" value="Mur_ligase_C"/>
</dbReference>
<dbReference type="EMBL" id="BAABRU010000001">
    <property type="protein sequence ID" value="GAA5526495.1"/>
    <property type="molecule type" value="Genomic_DNA"/>
</dbReference>
<sequence>MLEFRDIRALEGPNGYAHAPVALVRLVGEAEEINAWLKQVALVCANYGIAHAEPVLQQHPSLGEYAITWQTATPESLALLLEQLAGSDQAASTAEIQAMLEQEQIPNSLHDLANQQLALWREAEAWWVGYGRYRQNAAQFDRSMYQTLPIIAISGTNGKTTTTRLIDFSLRTAGYQTGRTDTDGVWINNQAIEQGDWTGFGGAQQVLSHSAVEVAVLETARGGLLRRGLAFNQCEIAVLTNVADDHLPDRGLATVAEMAHFKATIVRAAQKAVILNADDPVLVEVVAPQATTPIIWFSLQANNPLIIQAQQQQQTCLYLDANQLILASAGQTQALIAVVELPLSFGGVAQHNIANALAAAAALFAFGLSAGQIALGLAGFQPNAEHNPGRLNQFQRDGITLLIDYAHNSDGLRVLLASAAPLRTANGKIAMVFSGTGDRTDQQIQEQMTIIAQHVDRLILKRDPWFLRGREPGVLEPLMIAAASAVGLDPAAITELEGDEAAFAELTQPAKAGDVLIWIVYKDRASKIAIAQAWERNP</sequence>
<protein>
    <submittedName>
        <fullName evidence="3">UDP-N-acetylmuramoyl-L-alanyl-D-glutamate--2, 6-diaminopimelate ligase</fullName>
    </submittedName>
</protein>
<evidence type="ECO:0000259" key="2">
    <source>
        <dbReference type="Pfam" id="PF08245"/>
    </source>
</evidence>
<proteinExistence type="predicted"/>
<dbReference type="Gene3D" id="3.90.190.20">
    <property type="entry name" value="Mur ligase, C-terminal domain"/>
    <property type="match status" value="1"/>
</dbReference>
<keyword evidence="4" id="KW-1185">Reference proteome</keyword>
<evidence type="ECO:0000259" key="1">
    <source>
        <dbReference type="Pfam" id="PF02875"/>
    </source>
</evidence>
<dbReference type="PANTHER" id="PTHR23135:SF18">
    <property type="entry name" value="CYANOPHYCIN SYNTHETASE"/>
    <property type="match status" value="1"/>
</dbReference>
<accession>A0ABP9WWH9</accession>
<gene>
    <name evidence="3" type="primary">murE_1</name>
    <name evidence="3" type="ORF">Hgul01_00268</name>
</gene>
<comment type="caution">
    <text evidence="3">The sequence shown here is derived from an EMBL/GenBank/DDBJ whole genome shotgun (WGS) entry which is preliminary data.</text>
</comment>
<dbReference type="InterPro" id="IPR036615">
    <property type="entry name" value="Mur_ligase_C_dom_sf"/>
</dbReference>
<reference evidence="3 4" key="1">
    <citation type="submission" date="2024-02" db="EMBL/GenBank/DDBJ databases">
        <title>Herpetosiphon gulosus NBRC 112829.</title>
        <authorList>
            <person name="Ichikawa N."/>
            <person name="Katano-Makiyama Y."/>
            <person name="Hidaka K."/>
        </authorList>
    </citation>
    <scope>NUCLEOTIDE SEQUENCE [LARGE SCALE GENOMIC DNA]</scope>
    <source>
        <strain evidence="3 4">NBRC 112829</strain>
    </source>
</reference>
<dbReference type="InterPro" id="IPR036565">
    <property type="entry name" value="Mur-like_cat_sf"/>
</dbReference>
<dbReference type="SUPFAM" id="SSF53244">
    <property type="entry name" value="MurD-like peptide ligases, peptide-binding domain"/>
    <property type="match status" value="1"/>
</dbReference>
<organism evidence="3 4">
    <name type="scientific">Herpetosiphon gulosus</name>
    <dbReference type="NCBI Taxonomy" id="1973496"/>
    <lineage>
        <taxon>Bacteria</taxon>
        <taxon>Bacillati</taxon>
        <taxon>Chloroflexota</taxon>
        <taxon>Chloroflexia</taxon>
        <taxon>Herpetosiphonales</taxon>
        <taxon>Herpetosiphonaceae</taxon>
        <taxon>Herpetosiphon</taxon>
    </lineage>
</organism>
<evidence type="ECO:0000313" key="3">
    <source>
        <dbReference type="EMBL" id="GAA5526495.1"/>
    </source>
</evidence>
<evidence type="ECO:0000313" key="4">
    <source>
        <dbReference type="Proteomes" id="UP001428290"/>
    </source>
</evidence>
<feature type="domain" description="Mur ligase C-terminal" evidence="1">
    <location>
        <begin position="389"/>
        <end position="517"/>
    </location>
</feature>
<feature type="domain" description="Mur ligase central" evidence="2">
    <location>
        <begin position="153"/>
        <end position="362"/>
    </location>
</feature>
<dbReference type="Gene3D" id="3.40.1190.10">
    <property type="entry name" value="Mur-like, catalytic domain"/>
    <property type="match status" value="1"/>
</dbReference>